<keyword evidence="2" id="KW-1185">Reference proteome</keyword>
<dbReference type="RefSeq" id="WP_042321845.1">
    <property type="nucleotide sequence ID" value="NZ_CP066075.1"/>
</dbReference>
<organism evidence="1 2">
    <name type="scientific">Paraburkholderia ginsengisoli</name>
    <dbReference type="NCBI Taxonomy" id="311231"/>
    <lineage>
        <taxon>Bacteria</taxon>
        <taxon>Pseudomonadati</taxon>
        <taxon>Pseudomonadota</taxon>
        <taxon>Betaproteobacteria</taxon>
        <taxon>Burkholderiales</taxon>
        <taxon>Burkholderiaceae</taxon>
        <taxon>Paraburkholderia</taxon>
    </lineage>
</organism>
<evidence type="ECO:0000313" key="1">
    <source>
        <dbReference type="EMBL" id="QQC63869.1"/>
    </source>
</evidence>
<dbReference type="KEGG" id="pgis:I6I06_16520"/>
<dbReference type="Proteomes" id="UP000595610">
    <property type="component" value="Chromosome 1"/>
</dbReference>
<dbReference type="AlphaFoldDB" id="A0A7T4N2A9"/>
<dbReference type="EMBL" id="CP066075">
    <property type="protein sequence ID" value="QQC63869.1"/>
    <property type="molecule type" value="Genomic_DNA"/>
</dbReference>
<name>A0A7T4N2A9_9BURK</name>
<accession>A0A7T4N2A9</accession>
<protein>
    <submittedName>
        <fullName evidence="1">Uncharacterized protein</fullName>
    </submittedName>
</protein>
<sequence length="72" mass="8175">MEQNNRKPPPEMASSLRRLKDARAVLRAVEQRTRVHRDAPSDRAADVAKRLQANQDVRTAVMALIRGANRDE</sequence>
<reference evidence="1 2" key="1">
    <citation type="submission" date="2020-12" db="EMBL/GenBank/DDBJ databases">
        <title>FDA dAtabase for Regulatory Grade micrObial Sequences (FDA-ARGOS): Supporting development and validation of Infectious Disease Dx tests.</title>
        <authorList>
            <person name="Nelson B."/>
            <person name="Plummer A."/>
            <person name="Tallon L."/>
            <person name="Sadzewicz L."/>
            <person name="Zhao X."/>
            <person name="Boylan J."/>
            <person name="Ott S."/>
            <person name="Bowen H."/>
            <person name="Vavikolanu K."/>
            <person name="Mehta A."/>
            <person name="Aluvathingal J."/>
            <person name="Nadendla S."/>
            <person name="Myers T."/>
            <person name="Yan Y."/>
            <person name="Sichtig H."/>
        </authorList>
    </citation>
    <scope>NUCLEOTIDE SEQUENCE [LARGE SCALE GENOMIC DNA]</scope>
    <source>
        <strain evidence="1 2">FDAARGOS_1049</strain>
    </source>
</reference>
<gene>
    <name evidence="1" type="ORF">I6I06_16520</name>
</gene>
<proteinExistence type="predicted"/>
<evidence type="ECO:0000313" key="2">
    <source>
        <dbReference type="Proteomes" id="UP000595610"/>
    </source>
</evidence>